<dbReference type="AlphaFoldDB" id="A0A6P1W0F9"/>
<protein>
    <submittedName>
        <fullName evidence="2">T9SS type B sorting domain-containing protein</fullName>
    </submittedName>
</protein>
<dbReference type="GO" id="GO:0005975">
    <property type="term" value="P:carbohydrate metabolic process"/>
    <property type="evidence" value="ECO:0007669"/>
    <property type="project" value="UniProtKB-ARBA"/>
</dbReference>
<dbReference type="InterPro" id="IPR044023">
    <property type="entry name" value="Ig_7"/>
</dbReference>
<dbReference type="InterPro" id="IPR013320">
    <property type="entry name" value="ConA-like_dom_sf"/>
</dbReference>
<evidence type="ECO:0000259" key="1">
    <source>
        <dbReference type="Pfam" id="PF19081"/>
    </source>
</evidence>
<accession>A0A6P1W0F9</accession>
<dbReference type="NCBIfam" id="TIGR04131">
    <property type="entry name" value="Bac_Flav_CTERM"/>
    <property type="match status" value="1"/>
</dbReference>
<gene>
    <name evidence="2" type="ORF">GJR95_23535</name>
</gene>
<reference evidence="2 3" key="1">
    <citation type="submission" date="2019-11" db="EMBL/GenBank/DDBJ databases">
        <title>Spirosoma endbachense sp. nov., isolated from a natural salt meadow.</title>
        <authorList>
            <person name="Rojas J."/>
            <person name="Ambika Manirajan B."/>
            <person name="Ratering S."/>
            <person name="Suarez C."/>
            <person name="Geissler-Plaum R."/>
            <person name="Schnell S."/>
        </authorList>
    </citation>
    <scope>NUCLEOTIDE SEQUENCE [LARGE SCALE GENOMIC DNA]</scope>
    <source>
        <strain evidence="2 3">I-24</strain>
    </source>
</reference>
<proteinExistence type="predicted"/>
<dbReference type="Proteomes" id="UP000464577">
    <property type="component" value="Chromosome"/>
</dbReference>
<dbReference type="InterPro" id="IPR026341">
    <property type="entry name" value="T9SS_type_B"/>
</dbReference>
<keyword evidence="3" id="KW-1185">Reference proteome</keyword>
<dbReference type="EMBL" id="CP045997">
    <property type="protein sequence ID" value="QHV97792.1"/>
    <property type="molecule type" value="Genomic_DNA"/>
</dbReference>
<dbReference type="Pfam" id="PF19081">
    <property type="entry name" value="Ig_7"/>
    <property type="match status" value="1"/>
</dbReference>
<evidence type="ECO:0000313" key="2">
    <source>
        <dbReference type="EMBL" id="QHV97792.1"/>
    </source>
</evidence>
<dbReference type="Pfam" id="PF13585">
    <property type="entry name" value="CHU_C"/>
    <property type="match status" value="1"/>
</dbReference>
<organism evidence="2 3">
    <name type="scientific">Spirosoma endbachense</name>
    <dbReference type="NCBI Taxonomy" id="2666025"/>
    <lineage>
        <taxon>Bacteria</taxon>
        <taxon>Pseudomonadati</taxon>
        <taxon>Bacteroidota</taxon>
        <taxon>Cytophagia</taxon>
        <taxon>Cytophagales</taxon>
        <taxon>Cytophagaceae</taxon>
        <taxon>Spirosoma</taxon>
    </lineage>
</organism>
<name>A0A6P1W0F9_9BACT</name>
<feature type="domain" description="Ig-like" evidence="1">
    <location>
        <begin position="645"/>
        <end position="724"/>
    </location>
</feature>
<evidence type="ECO:0000313" key="3">
    <source>
        <dbReference type="Proteomes" id="UP000464577"/>
    </source>
</evidence>
<dbReference type="GO" id="GO:0004553">
    <property type="term" value="F:hydrolase activity, hydrolyzing O-glycosyl compounds"/>
    <property type="evidence" value="ECO:0007669"/>
    <property type="project" value="UniProtKB-ARBA"/>
</dbReference>
<dbReference type="SUPFAM" id="SSF49899">
    <property type="entry name" value="Concanavalin A-like lectins/glucanases"/>
    <property type="match status" value="1"/>
</dbReference>
<sequence length="900" mass="97989">MKLIYLLLLILTTIANGQVVKHSYRFYNNLSVAAPECGPDITPAQAITGGACTPASTSGNFITDKLPICGVDRIVYHNNMHWGLKYANTTNSITTTYTIQMYVKVTKWGPAGWVRIIDFLDDSNSSDGGIYFIRSGDNHHFCLDFWPNGIVGACPFFTDTDYYLLTFTRNGTTGIIDVYVNNTLFKSYNDIAGRYASQTGRPIYIFRDKGFAYCESGEANFAYLSFSNQYASQADVDNVYKSICSVANTLPIADFSITPNPVCSSSQNLTITYSGDKLIPEPDYIFDWDWDGGRVVSGNGIGPYVVSWPTNGTKNISLSVKNTACGKPLLKTKQISIGNLDLTTSTKENCSGNSNEVISVSATNGLPPYQYSIDSINYQPANTFTVVPRAYTVYVKDANNCIVSKPVRVESGSEIAIRTIKDTAICQGQSIKLMTTSSATSFSWIPSIGLDNSTSKDPLATPTSNTLYIVTATNGACSKKDSVRITVTPPATLMPSSVPKVCGTFSLSANSTGFVEWSGPGITKAQSKQDTITVKVNGPATYKVRASVLVNGGCFIEKELSLNFTPPVDYRLSEKTRSGCDTKLTLQASTEGVWDKFRWQLPNETIVNTPSITAQTSGKYVVLASSSSTGCESRDTVSVNLGVSPSAPTIQNKSICVGEPVASLNATGTMIEWFSDSTLGARIGTGPSFKPPISSSLDGLYFYYLTQTVSGSCVSPAAKVQYEVKKLPGIKLMANQYTGCFSDFPIDTITLDAGENTDATYRWLTRDGLLLSSTQTISVKKEGLYIISVTDSQRCTNTDTVLVEEFCQPTLFAPDAFSPNGDNQNDNFELKGRLINGSILSIYNRWGELLLKTDKLVWDGNYQGEPCEEGLYTWTVDLLMHKTPLVKEAFKKAGQVLLIR</sequence>
<dbReference type="KEGG" id="senf:GJR95_23535"/>
<dbReference type="Gene3D" id="2.60.120.200">
    <property type="match status" value="1"/>
</dbReference>